<dbReference type="Proteomes" id="UP000076268">
    <property type="component" value="Unassembled WGS sequence"/>
</dbReference>
<dbReference type="GO" id="GO:0004177">
    <property type="term" value="F:aminopeptidase activity"/>
    <property type="evidence" value="ECO:0007669"/>
    <property type="project" value="UniProtKB-UniRule"/>
</dbReference>
<evidence type="ECO:0000256" key="3">
    <source>
        <dbReference type="ARBA" id="ARBA00022801"/>
    </source>
</evidence>
<dbReference type="InterPro" id="IPR002933">
    <property type="entry name" value="Peptidase_M20"/>
</dbReference>
<comment type="cofactor">
    <cofactor evidence="7">
        <name>a divalent metal cation</name>
        <dbReference type="ChEBI" id="CHEBI:60240"/>
    </cofactor>
    <text evidence="7">Binds 2 divalent metal cations per subunit.</text>
</comment>
<dbReference type="GO" id="GO:0046872">
    <property type="term" value="F:metal ion binding"/>
    <property type="evidence" value="ECO:0007669"/>
    <property type="project" value="UniProtKB-UniRule"/>
</dbReference>
<dbReference type="PANTHER" id="PTHR42994">
    <property type="entry name" value="PEPTIDASE T"/>
    <property type="match status" value="1"/>
</dbReference>
<keyword evidence="10" id="KW-1185">Reference proteome</keyword>
<comment type="caution">
    <text evidence="9">The sequence shown here is derived from an EMBL/GenBank/DDBJ whole genome shotgun (WGS) entry which is preliminary data.</text>
</comment>
<comment type="cofactor">
    <cofactor evidence="1">
        <name>Zn(2+)</name>
        <dbReference type="ChEBI" id="CHEBI:29105"/>
    </cofactor>
</comment>
<feature type="binding site" evidence="7">
    <location>
        <position position="143"/>
    </location>
    <ligand>
        <name>Zn(2+)</name>
        <dbReference type="ChEBI" id="CHEBI:29105"/>
        <label>2</label>
    </ligand>
</feature>
<evidence type="ECO:0000256" key="1">
    <source>
        <dbReference type="ARBA" id="ARBA00001947"/>
    </source>
</evidence>
<evidence type="ECO:0000256" key="4">
    <source>
        <dbReference type="ARBA" id="ARBA00022833"/>
    </source>
</evidence>
<protein>
    <submittedName>
        <fullName evidence="9">Peptidase M20</fullName>
    </submittedName>
</protein>
<feature type="binding site" evidence="7">
    <location>
        <position position="166"/>
    </location>
    <ligand>
        <name>Zn(2+)</name>
        <dbReference type="ChEBI" id="CHEBI:29105"/>
        <label>1</label>
    </ligand>
</feature>
<dbReference type="SUPFAM" id="SSF53187">
    <property type="entry name" value="Zn-dependent exopeptidases"/>
    <property type="match status" value="1"/>
</dbReference>
<organism evidence="9 10">
    <name type="scientific">Anaerosporomusa subterranea</name>
    <dbReference type="NCBI Taxonomy" id="1794912"/>
    <lineage>
        <taxon>Bacteria</taxon>
        <taxon>Bacillati</taxon>
        <taxon>Bacillota</taxon>
        <taxon>Negativicutes</taxon>
        <taxon>Acetonemataceae</taxon>
        <taxon>Anaerosporomusa</taxon>
    </lineage>
</organism>
<dbReference type="InterPro" id="IPR010162">
    <property type="entry name" value="PepT-like"/>
</dbReference>
<evidence type="ECO:0000313" key="10">
    <source>
        <dbReference type="Proteomes" id="UP000076268"/>
    </source>
</evidence>
<evidence type="ECO:0000256" key="2">
    <source>
        <dbReference type="ARBA" id="ARBA00022723"/>
    </source>
</evidence>
<dbReference type="SUPFAM" id="SSF55031">
    <property type="entry name" value="Bacterial exopeptidase dimerisation domain"/>
    <property type="match status" value="1"/>
</dbReference>
<evidence type="ECO:0000256" key="7">
    <source>
        <dbReference type="PIRSR" id="PIRSR001123-2"/>
    </source>
</evidence>
<dbReference type="EMBL" id="LSGP01000006">
    <property type="protein sequence ID" value="KYZ77800.1"/>
    <property type="molecule type" value="Genomic_DNA"/>
</dbReference>
<keyword evidence="3" id="KW-0378">Hydrolase</keyword>
<proteinExistence type="inferred from homology"/>
<evidence type="ECO:0000259" key="8">
    <source>
        <dbReference type="Pfam" id="PF07687"/>
    </source>
</evidence>
<dbReference type="Pfam" id="PF07687">
    <property type="entry name" value="M20_dimer"/>
    <property type="match status" value="1"/>
</dbReference>
<feature type="binding site" evidence="7">
    <location>
        <position position="109"/>
    </location>
    <ligand>
        <name>Zn(2+)</name>
        <dbReference type="ChEBI" id="CHEBI:29105"/>
        <label>1</label>
    </ligand>
</feature>
<name>A0A154BVF9_ANASB</name>
<feature type="binding site" evidence="7">
    <location>
        <position position="109"/>
    </location>
    <ligand>
        <name>Zn(2+)</name>
        <dbReference type="ChEBI" id="CHEBI:29105"/>
        <label>2</label>
    </ligand>
</feature>
<dbReference type="Gene3D" id="3.30.70.360">
    <property type="match status" value="1"/>
</dbReference>
<feature type="active site" description="Proton acceptor" evidence="6">
    <location>
        <position position="142"/>
    </location>
</feature>
<keyword evidence="2 7" id="KW-0479">Metal-binding</keyword>
<evidence type="ECO:0000256" key="5">
    <source>
        <dbReference type="PIRNR" id="PIRNR001123"/>
    </source>
</evidence>
<feature type="domain" description="Peptidase M20 dimerisation" evidence="8">
    <location>
        <begin position="183"/>
        <end position="275"/>
    </location>
</feature>
<dbReference type="STRING" id="1794912.AXX12_17195"/>
<dbReference type="InterPro" id="IPR008007">
    <property type="entry name" value="Peptidase_M42"/>
</dbReference>
<dbReference type="PIRSF" id="PIRSF001123">
    <property type="entry name" value="PepA_GA"/>
    <property type="match status" value="1"/>
</dbReference>
<sequence>MVNKERVLSEFFELVRITCRTKAEREVADVLKQKIASYGWEISVSEDDVGQKIGGNCGNVYFFLKGNVAGAPSLLLSAHLDCVEPSAGVEPVLKDGIITSAGDTILGGDDKAGVVAIMEALRVIHEQNLPHGDIQVVFTVAEEGGVNGSKNMDPSWLKADFGFALDSSGIPGKIITEAPGQNKIDVIMHGKTAHAGLAPEEGINAIVVAGKALAELKQGRIDNETTANVGLIKGGGATNIVPDKVEIFCEARSRDMAKLDAQTKSMVATFEQVAAANGAKAEISVKKAYGPFVLAADSLPVKTAVKAAEAIGLTPSTEATGGGSDANFFNTYGVPTAVLAVGMSKVHTTDEYIKEVHLYQTAEWMVAIIQAASGMKK</sequence>
<keyword evidence="4" id="KW-0862">Zinc</keyword>
<dbReference type="InterPro" id="IPR011650">
    <property type="entry name" value="Peptidase_M20_dimer"/>
</dbReference>
<comment type="similarity">
    <text evidence="5">Belongs to the peptidase M42 family.</text>
</comment>
<dbReference type="Gene3D" id="3.40.630.10">
    <property type="entry name" value="Zn peptidases"/>
    <property type="match status" value="1"/>
</dbReference>
<dbReference type="OrthoDB" id="9804934at2"/>
<dbReference type="InterPro" id="IPR036264">
    <property type="entry name" value="Bact_exopeptidase_dim_dom"/>
</dbReference>
<accession>A0A154BVF9</accession>
<evidence type="ECO:0000256" key="6">
    <source>
        <dbReference type="PIRSR" id="PIRSR001123-1"/>
    </source>
</evidence>
<reference evidence="9 10" key="1">
    <citation type="submission" date="2016-02" db="EMBL/GenBank/DDBJ databases">
        <title>Anaerosporomusa subterraneum gen. nov., sp. nov., a spore-forming obligate anaerobe isolated from saprolite.</title>
        <authorList>
            <person name="Choi J.K."/>
            <person name="Shah M."/>
            <person name="Yee N."/>
        </authorList>
    </citation>
    <scope>NUCLEOTIDE SEQUENCE [LARGE SCALE GENOMIC DNA]</scope>
    <source>
        <strain evidence="9 10">RU4</strain>
    </source>
</reference>
<dbReference type="Pfam" id="PF01546">
    <property type="entry name" value="Peptidase_M20"/>
    <property type="match status" value="1"/>
</dbReference>
<dbReference type="PANTHER" id="PTHR42994:SF2">
    <property type="entry name" value="PEPTIDASE"/>
    <property type="match status" value="1"/>
</dbReference>
<dbReference type="RefSeq" id="WP_066237613.1">
    <property type="nucleotide sequence ID" value="NZ_LSGP01000006.1"/>
</dbReference>
<evidence type="ECO:0000313" key="9">
    <source>
        <dbReference type="EMBL" id="KYZ77800.1"/>
    </source>
</evidence>
<dbReference type="NCBIfam" id="TIGR01883">
    <property type="entry name" value="PepT-like"/>
    <property type="match status" value="1"/>
</dbReference>
<dbReference type="AlphaFoldDB" id="A0A154BVF9"/>
<gene>
    <name evidence="9" type="ORF">AXX12_17195</name>
</gene>